<organism evidence="2 3">
    <name type="scientific">Streptomyces spirodelae</name>
    <dbReference type="NCBI Taxonomy" id="2812904"/>
    <lineage>
        <taxon>Bacteria</taxon>
        <taxon>Bacillati</taxon>
        <taxon>Actinomycetota</taxon>
        <taxon>Actinomycetes</taxon>
        <taxon>Kitasatosporales</taxon>
        <taxon>Streptomycetaceae</taxon>
        <taxon>Streptomyces</taxon>
    </lineage>
</organism>
<dbReference type="RefSeq" id="WP_209266754.1">
    <property type="nucleotide sequence ID" value="NZ_JAFFZN010000020.1"/>
</dbReference>
<feature type="transmembrane region" description="Helical" evidence="1">
    <location>
        <begin position="494"/>
        <end position="519"/>
    </location>
</feature>
<evidence type="ECO:0000313" key="3">
    <source>
        <dbReference type="Proteomes" id="UP001518976"/>
    </source>
</evidence>
<keyword evidence="1" id="KW-0812">Transmembrane</keyword>
<keyword evidence="1" id="KW-0472">Membrane</keyword>
<keyword evidence="1" id="KW-1133">Transmembrane helix</keyword>
<sequence>MAERDNGEPPEDLTAAEWGLWQAYRNGSTYDLRTGDASLDDPFGAASWGTERTVRARIVAQVLLDGPPPLPGRAPALKLRGCYITGQLNLSNSEITVPVELQDCRLESPLLLVDCRAGLVILNRCWAPRVEATRLTVEGDLRLTRSELTRGMALAQANIGTDLSLEGLQLGGDRHEKALDADGLNVGQDVNADLLESSGELSLRGARVGGTVSLRGCRLSHPGGRSVLTASRLTVEENFLLTPFAALPDTGSGSTTRLARLRPAVLQGDVHLDSSTFGGTVDLERARLEMTDEQEFSLRGVQATQLTFTPEPPERGRVVLQDAVVSHLSDKAESWPGAGRLQLRGFTYETLVPRGPFPLTRRLEWVHAATPEFAPEPYDRLAACLQAGGEEADAHTVLLAKLRRRRGMLPLPLRVWDYIQDLALGYGYRPGRAVLWLTLLLTAGSMWFAKNPPPALKPDEAPQWEPFIYTLDLLLPVLDLGQEAAWRTTGLSQWIALVLVILGWLLATIVTAGAAAVILRRN</sequence>
<protein>
    <submittedName>
        <fullName evidence="2">Oxidoreductase</fullName>
    </submittedName>
</protein>
<reference evidence="2 3" key="1">
    <citation type="submission" date="2021-02" db="EMBL/GenBank/DDBJ databases">
        <title>Streptomyces spirodelae sp. nov., isolated from duckweed.</title>
        <authorList>
            <person name="Saimee Y."/>
            <person name="Duangmal K."/>
        </authorList>
    </citation>
    <scope>NUCLEOTIDE SEQUENCE [LARGE SCALE GENOMIC DNA]</scope>
    <source>
        <strain evidence="2 3">DW4-2</strain>
    </source>
</reference>
<dbReference type="Proteomes" id="UP001518976">
    <property type="component" value="Unassembled WGS sequence"/>
</dbReference>
<dbReference type="EMBL" id="JAFFZN010000020">
    <property type="protein sequence ID" value="MBO8187948.1"/>
    <property type="molecule type" value="Genomic_DNA"/>
</dbReference>
<name>A0ABS3WXU3_9ACTN</name>
<evidence type="ECO:0000256" key="1">
    <source>
        <dbReference type="SAM" id="Phobius"/>
    </source>
</evidence>
<keyword evidence="3" id="KW-1185">Reference proteome</keyword>
<gene>
    <name evidence="2" type="ORF">JW592_21130</name>
</gene>
<comment type="caution">
    <text evidence="2">The sequence shown here is derived from an EMBL/GenBank/DDBJ whole genome shotgun (WGS) entry which is preliminary data.</text>
</comment>
<accession>A0ABS3WXU3</accession>
<proteinExistence type="predicted"/>
<evidence type="ECO:0000313" key="2">
    <source>
        <dbReference type="EMBL" id="MBO8187948.1"/>
    </source>
</evidence>